<dbReference type="GO" id="GO:0009055">
    <property type="term" value="F:electron transfer activity"/>
    <property type="evidence" value="ECO:0007669"/>
    <property type="project" value="TreeGrafter"/>
</dbReference>
<dbReference type="GO" id="GO:0045454">
    <property type="term" value="P:cell redox homeostasis"/>
    <property type="evidence" value="ECO:0007669"/>
    <property type="project" value="TreeGrafter"/>
</dbReference>
<dbReference type="InterPro" id="IPR002109">
    <property type="entry name" value="Glutaredoxin"/>
</dbReference>
<reference evidence="2" key="1">
    <citation type="submission" date="2021-02" db="EMBL/GenBank/DDBJ databases">
        <title>Draft genome sequence of Microbispora sp. RL4-1S isolated from rice leaves in Thailand.</title>
        <authorList>
            <person name="Muangham S."/>
            <person name="Duangmal K."/>
        </authorList>
    </citation>
    <scope>NUCLEOTIDE SEQUENCE</scope>
    <source>
        <strain evidence="2">RL4-1S</strain>
    </source>
</reference>
<evidence type="ECO:0000313" key="2">
    <source>
        <dbReference type="EMBL" id="MBP2708217.1"/>
    </source>
</evidence>
<dbReference type="PROSITE" id="PS51354">
    <property type="entry name" value="GLUTAREDOXIN_2"/>
    <property type="match status" value="1"/>
</dbReference>
<proteinExistence type="predicted"/>
<dbReference type="Pfam" id="PF00462">
    <property type="entry name" value="Glutaredoxin"/>
    <property type="match status" value="1"/>
</dbReference>
<keyword evidence="3" id="KW-1185">Reference proteome</keyword>
<evidence type="ECO:0000259" key="1">
    <source>
        <dbReference type="Pfam" id="PF00462"/>
    </source>
</evidence>
<name>A0A940WRE2_9ACTN</name>
<dbReference type="Gene3D" id="3.40.30.10">
    <property type="entry name" value="Glutaredoxin"/>
    <property type="match status" value="1"/>
</dbReference>
<evidence type="ECO:0000313" key="3">
    <source>
        <dbReference type="Proteomes" id="UP000674234"/>
    </source>
</evidence>
<protein>
    <submittedName>
        <fullName evidence="2">NrdH-redoxin</fullName>
    </submittedName>
</protein>
<dbReference type="SUPFAM" id="SSF52833">
    <property type="entry name" value="Thioredoxin-like"/>
    <property type="match status" value="1"/>
</dbReference>
<organism evidence="2 3">
    <name type="scientific">Microbispora oryzae</name>
    <dbReference type="NCBI Taxonomy" id="2806554"/>
    <lineage>
        <taxon>Bacteria</taxon>
        <taxon>Bacillati</taxon>
        <taxon>Actinomycetota</taxon>
        <taxon>Actinomycetes</taxon>
        <taxon>Streptosporangiales</taxon>
        <taxon>Streptosporangiaceae</taxon>
        <taxon>Microbispora</taxon>
    </lineage>
</organism>
<dbReference type="PANTHER" id="PTHR34386">
    <property type="entry name" value="GLUTAREDOXIN"/>
    <property type="match status" value="1"/>
</dbReference>
<sequence length="113" mass="12517">MIVANLPRRGHGTTFGEADHQGVVLYWRPGCRFCMRLRFRLRFTPLEYREINIWRDPEAAAFVRSVADGNETVPTVTVAGAAMVNPSVQQLIGAVRASAPQLPPRAKDAEDPS</sequence>
<dbReference type="Proteomes" id="UP000674234">
    <property type="component" value="Unassembled WGS sequence"/>
</dbReference>
<dbReference type="InterPro" id="IPR051548">
    <property type="entry name" value="Grx-like_ET"/>
</dbReference>
<accession>A0A940WRE2</accession>
<dbReference type="EMBL" id="JAFCNB010000028">
    <property type="protein sequence ID" value="MBP2708217.1"/>
    <property type="molecule type" value="Genomic_DNA"/>
</dbReference>
<dbReference type="AlphaFoldDB" id="A0A940WRE2"/>
<feature type="domain" description="Glutaredoxin" evidence="1">
    <location>
        <begin position="23"/>
        <end position="80"/>
    </location>
</feature>
<dbReference type="InterPro" id="IPR036249">
    <property type="entry name" value="Thioredoxin-like_sf"/>
</dbReference>
<dbReference type="PANTHER" id="PTHR34386:SF1">
    <property type="entry name" value="GLUTAREDOXIN-LIKE PROTEIN NRDH"/>
    <property type="match status" value="1"/>
</dbReference>
<comment type="caution">
    <text evidence="2">The sequence shown here is derived from an EMBL/GenBank/DDBJ whole genome shotgun (WGS) entry which is preliminary data.</text>
</comment>
<gene>
    <name evidence="2" type="ORF">JOL79_31005</name>
</gene>